<feature type="compositionally biased region" description="Low complexity" evidence="1">
    <location>
        <begin position="69"/>
        <end position="79"/>
    </location>
</feature>
<feature type="region of interest" description="Disordered" evidence="1">
    <location>
        <begin position="37"/>
        <end position="151"/>
    </location>
</feature>
<keyword evidence="3" id="KW-1185">Reference proteome</keyword>
<dbReference type="AlphaFoldDB" id="A0A0C3AAL9"/>
<dbReference type="STRING" id="1036808.A0A0C3AAL9"/>
<dbReference type="Proteomes" id="UP000053989">
    <property type="component" value="Unassembled WGS sequence"/>
</dbReference>
<reference evidence="2 3" key="1">
    <citation type="submission" date="2014-04" db="EMBL/GenBank/DDBJ databases">
        <authorList>
            <consortium name="DOE Joint Genome Institute"/>
            <person name="Kuo A."/>
            <person name="Kohler A."/>
            <person name="Nagy L.G."/>
            <person name="Floudas D."/>
            <person name="Copeland A."/>
            <person name="Barry K.W."/>
            <person name="Cichocki N."/>
            <person name="Veneault-Fourrey C."/>
            <person name="LaButti K."/>
            <person name="Lindquist E.A."/>
            <person name="Lipzen A."/>
            <person name="Lundell T."/>
            <person name="Morin E."/>
            <person name="Murat C."/>
            <person name="Sun H."/>
            <person name="Tunlid A."/>
            <person name="Henrissat B."/>
            <person name="Grigoriev I.V."/>
            <person name="Hibbett D.S."/>
            <person name="Martin F."/>
            <person name="Nordberg H.P."/>
            <person name="Cantor M.N."/>
            <person name="Hua S.X."/>
        </authorList>
    </citation>
    <scope>NUCLEOTIDE SEQUENCE [LARGE SCALE GENOMIC DNA]</scope>
    <source>
        <strain evidence="2 3">Foug A</strain>
    </source>
</reference>
<dbReference type="HOGENOM" id="CLU_1511455_0_0_1"/>
<sequence>MQVFCEDIVQPQFNTAAPGMCKLLRSKLFPHSPFADDANDIDPVSNRSPSPPARSSRATSKTSKKPPQRSSSVLSSTARSDSRTRSRSLSVSLAQDATTKKSNSGASTTLKRALSREVSMSRTFKPRPNAASKVPEDTKAPPLPDAGGTKRRAHGVTLVRVRRILSWILTMTMMTMET</sequence>
<protein>
    <submittedName>
        <fullName evidence="2">Uncharacterized protein</fullName>
    </submittedName>
</protein>
<feature type="compositionally biased region" description="Polar residues" evidence="1">
    <location>
        <begin position="95"/>
        <end position="110"/>
    </location>
</feature>
<accession>A0A0C3AAL9</accession>
<gene>
    <name evidence="2" type="ORF">SCLCIDRAFT_1215584</name>
</gene>
<evidence type="ECO:0000313" key="3">
    <source>
        <dbReference type="Proteomes" id="UP000053989"/>
    </source>
</evidence>
<evidence type="ECO:0000313" key="2">
    <source>
        <dbReference type="EMBL" id="KIM61962.1"/>
    </source>
</evidence>
<dbReference type="EMBL" id="KN822046">
    <property type="protein sequence ID" value="KIM61962.1"/>
    <property type="molecule type" value="Genomic_DNA"/>
</dbReference>
<proteinExistence type="predicted"/>
<reference evidence="3" key="2">
    <citation type="submission" date="2015-01" db="EMBL/GenBank/DDBJ databases">
        <title>Evolutionary Origins and Diversification of the Mycorrhizal Mutualists.</title>
        <authorList>
            <consortium name="DOE Joint Genome Institute"/>
            <consortium name="Mycorrhizal Genomics Consortium"/>
            <person name="Kohler A."/>
            <person name="Kuo A."/>
            <person name="Nagy L.G."/>
            <person name="Floudas D."/>
            <person name="Copeland A."/>
            <person name="Barry K.W."/>
            <person name="Cichocki N."/>
            <person name="Veneault-Fourrey C."/>
            <person name="LaButti K."/>
            <person name="Lindquist E.A."/>
            <person name="Lipzen A."/>
            <person name="Lundell T."/>
            <person name="Morin E."/>
            <person name="Murat C."/>
            <person name="Riley R."/>
            <person name="Ohm R."/>
            <person name="Sun H."/>
            <person name="Tunlid A."/>
            <person name="Henrissat B."/>
            <person name="Grigoriev I.V."/>
            <person name="Hibbett D.S."/>
            <person name="Martin F."/>
        </authorList>
    </citation>
    <scope>NUCLEOTIDE SEQUENCE [LARGE SCALE GENOMIC DNA]</scope>
    <source>
        <strain evidence="3">Foug A</strain>
    </source>
</reference>
<dbReference type="OrthoDB" id="3003917at2759"/>
<evidence type="ECO:0000256" key="1">
    <source>
        <dbReference type="SAM" id="MobiDB-lite"/>
    </source>
</evidence>
<organism evidence="2 3">
    <name type="scientific">Scleroderma citrinum Foug A</name>
    <dbReference type="NCBI Taxonomy" id="1036808"/>
    <lineage>
        <taxon>Eukaryota</taxon>
        <taxon>Fungi</taxon>
        <taxon>Dikarya</taxon>
        <taxon>Basidiomycota</taxon>
        <taxon>Agaricomycotina</taxon>
        <taxon>Agaricomycetes</taxon>
        <taxon>Agaricomycetidae</taxon>
        <taxon>Boletales</taxon>
        <taxon>Sclerodermatineae</taxon>
        <taxon>Sclerodermataceae</taxon>
        <taxon>Scleroderma</taxon>
    </lineage>
</organism>
<dbReference type="InParanoid" id="A0A0C3AAL9"/>
<name>A0A0C3AAL9_9AGAM</name>